<keyword evidence="7" id="KW-1185">Reference proteome</keyword>
<proteinExistence type="predicted"/>
<dbReference type="SMART" id="SM00258">
    <property type="entry name" value="SAND"/>
    <property type="match status" value="1"/>
</dbReference>
<evidence type="ECO:0000256" key="3">
    <source>
        <dbReference type="ARBA" id="ARBA00023242"/>
    </source>
</evidence>
<comment type="caution">
    <text evidence="6">The sequence shown here is derived from an EMBL/GenBank/DDBJ whole genome shotgun (WGS) entry which is preliminary data.</text>
</comment>
<keyword evidence="1" id="KW-0805">Transcription regulation</keyword>
<evidence type="ECO:0000313" key="6">
    <source>
        <dbReference type="EMBL" id="KAK2833718.1"/>
    </source>
</evidence>
<keyword evidence="3" id="KW-0539">Nucleus</keyword>
<evidence type="ECO:0000256" key="2">
    <source>
        <dbReference type="ARBA" id="ARBA00023163"/>
    </source>
</evidence>
<feature type="compositionally biased region" description="Acidic residues" evidence="4">
    <location>
        <begin position="234"/>
        <end position="243"/>
    </location>
</feature>
<reference evidence="6" key="1">
    <citation type="submission" date="2023-07" db="EMBL/GenBank/DDBJ databases">
        <title>Chromosome-level Genome Assembly of Striped Snakehead (Channa striata).</title>
        <authorList>
            <person name="Liu H."/>
        </authorList>
    </citation>
    <scope>NUCLEOTIDE SEQUENCE</scope>
    <source>
        <strain evidence="6">Gz</strain>
        <tissue evidence="6">Muscle</tissue>
    </source>
</reference>
<keyword evidence="2" id="KW-0804">Transcription</keyword>
<gene>
    <name evidence="6" type="ORF">Q5P01_017607</name>
</gene>
<name>A0AA88MAJ3_CHASR</name>
<dbReference type="EMBL" id="JAUPFM010000013">
    <property type="protein sequence ID" value="KAK2833718.1"/>
    <property type="molecule type" value="Genomic_DNA"/>
</dbReference>
<dbReference type="GO" id="GO:0005634">
    <property type="term" value="C:nucleus"/>
    <property type="evidence" value="ECO:0007669"/>
    <property type="project" value="TreeGrafter"/>
</dbReference>
<dbReference type="Proteomes" id="UP001187415">
    <property type="component" value="Unassembled WGS sequence"/>
</dbReference>
<dbReference type="PANTHER" id="PTHR10417">
    <property type="entry name" value="GLUCOCORTICOID MODULATORY ELEMENT-BINDING PROTEIN"/>
    <property type="match status" value="1"/>
</dbReference>
<dbReference type="GO" id="GO:0000978">
    <property type="term" value="F:RNA polymerase II cis-regulatory region sequence-specific DNA binding"/>
    <property type="evidence" value="ECO:0007669"/>
    <property type="project" value="TreeGrafter"/>
</dbReference>
<dbReference type="InterPro" id="IPR010919">
    <property type="entry name" value="SAND-like_dom_sf"/>
</dbReference>
<dbReference type="Gene3D" id="3.10.390.10">
    <property type="entry name" value="SAND domain-like"/>
    <property type="match status" value="1"/>
</dbReference>
<dbReference type="Pfam" id="PF01342">
    <property type="entry name" value="SAND"/>
    <property type="match status" value="1"/>
</dbReference>
<evidence type="ECO:0000259" key="5">
    <source>
        <dbReference type="PROSITE" id="PS50864"/>
    </source>
</evidence>
<feature type="compositionally biased region" description="Acidic residues" evidence="4">
    <location>
        <begin position="195"/>
        <end position="209"/>
    </location>
</feature>
<dbReference type="GO" id="GO:0046872">
    <property type="term" value="F:metal ion binding"/>
    <property type="evidence" value="ECO:0007669"/>
    <property type="project" value="UniProtKB-KW"/>
</dbReference>
<dbReference type="InterPro" id="IPR000770">
    <property type="entry name" value="SAND_dom"/>
</dbReference>
<feature type="region of interest" description="Disordered" evidence="4">
    <location>
        <begin position="287"/>
        <end position="372"/>
    </location>
</feature>
<feature type="region of interest" description="Disordered" evidence="4">
    <location>
        <begin position="31"/>
        <end position="53"/>
    </location>
</feature>
<dbReference type="SUPFAM" id="SSF63763">
    <property type="entry name" value="SAND domain-like"/>
    <property type="match status" value="1"/>
</dbReference>
<evidence type="ECO:0000256" key="4">
    <source>
        <dbReference type="SAM" id="MobiDB-lite"/>
    </source>
</evidence>
<dbReference type="GO" id="GO:0006357">
    <property type="term" value="P:regulation of transcription by RNA polymerase II"/>
    <property type="evidence" value="ECO:0007669"/>
    <property type="project" value="TreeGrafter"/>
</dbReference>
<accession>A0AA88MAJ3</accession>
<feature type="region of interest" description="Disordered" evidence="4">
    <location>
        <begin position="149"/>
        <end position="266"/>
    </location>
</feature>
<dbReference type="PANTHER" id="PTHR10417:SF9">
    <property type="entry name" value="SP140 NUCLEAR BODY PROTEIN"/>
    <property type="match status" value="1"/>
</dbReference>
<feature type="domain" description="SAND" evidence="5">
    <location>
        <begin position="93"/>
        <end position="139"/>
    </location>
</feature>
<evidence type="ECO:0000313" key="7">
    <source>
        <dbReference type="Proteomes" id="UP001187415"/>
    </source>
</evidence>
<dbReference type="AlphaFoldDB" id="A0AA88MAJ3"/>
<feature type="compositionally biased region" description="Acidic residues" evidence="4">
    <location>
        <begin position="36"/>
        <end position="50"/>
    </location>
</feature>
<feature type="compositionally biased region" description="Basic and acidic residues" evidence="4">
    <location>
        <begin position="304"/>
        <end position="319"/>
    </location>
</feature>
<sequence>MKRTRVRIKLFTEEEKNDFYRKNGLRKKRRVTYNEDVNEEEEEEEDQEDNEQIKSKRIIVISEDEEEDEEEDINRKNGLRKKKPVIYTEGEDCIESEGRWFSPALFEDFGGKGSSKKWKSTIFYENKPLQVLFEKGILTTKGYKRKGIEATKPKRVVSAHRDSNSSSEELEMQSSEENEEDDVRDNNWQPGSEDLFLETEEGQEAESVEAESGAEVVDKSEEEQEKIEKGAAANEEDAADDDNLSSVSEDRETRSNASASEKNVLQKKVKVIIERLPEHALFQAMNGRQSNCTQHPVEGYWCKPLDEKPQSEGEREEHSGLQIEEPSHTAAQDVPPSAGGDGEESVPSSQGKDGQRDVKRDAGNSRRFPPATSLLLRIEEIRSVRSHTANHSGSPLLLFSETHTDGIDEWETREDGEHAEMPRSEPSQLCTTVNTRDVASNTITLQRDVKDEVLQAISASTNPSELVECEHGSPGHTDASACEPARQQVMRPETRLPQTEQEKHSSRFSETTEGPSSRPPPSTDLDAMDLDQLKKEKIKRQLKVLKLQEEYYTLKIDELQKRKGVTGDL</sequence>
<evidence type="ECO:0000256" key="1">
    <source>
        <dbReference type="ARBA" id="ARBA00023015"/>
    </source>
</evidence>
<organism evidence="6 7">
    <name type="scientific">Channa striata</name>
    <name type="common">Snakehead murrel</name>
    <name type="synonym">Ophicephalus striatus</name>
    <dbReference type="NCBI Taxonomy" id="64152"/>
    <lineage>
        <taxon>Eukaryota</taxon>
        <taxon>Metazoa</taxon>
        <taxon>Chordata</taxon>
        <taxon>Craniata</taxon>
        <taxon>Vertebrata</taxon>
        <taxon>Euteleostomi</taxon>
        <taxon>Actinopterygii</taxon>
        <taxon>Neopterygii</taxon>
        <taxon>Teleostei</taxon>
        <taxon>Neoteleostei</taxon>
        <taxon>Acanthomorphata</taxon>
        <taxon>Anabantaria</taxon>
        <taxon>Anabantiformes</taxon>
        <taxon>Channoidei</taxon>
        <taxon>Channidae</taxon>
        <taxon>Channa</taxon>
    </lineage>
</organism>
<protein>
    <recommendedName>
        <fullName evidence="5">SAND domain-containing protein</fullName>
    </recommendedName>
</protein>
<dbReference type="PROSITE" id="PS50864">
    <property type="entry name" value="SAND"/>
    <property type="match status" value="1"/>
</dbReference>
<feature type="region of interest" description="Disordered" evidence="4">
    <location>
        <begin position="465"/>
        <end position="527"/>
    </location>
</feature>
<feature type="compositionally biased region" description="Acidic residues" evidence="4">
    <location>
        <begin position="168"/>
        <end position="183"/>
    </location>
</feature>
<feature type="compositionally biased region" description="Basic and acidic residues" evidence="4">
    <location>
        <begin position="353"/>
        <end position="364"/>
    </location>
</feature>